<feature type="compositionally biased region" description="Polar residues" evidence="1">
    <location>
        <begin position="271"/>
        <end position="280"/>
    </location>
</feature>
<dbReference type="AlphaFoldDB" id="A0AAJ0FQ54"/>
<feature type="compositionally biased region" description="Basic and acidic residues" evidence="1">
    <location>
        <begin position="331"/>
        <end position="353"/>
    </location>
</feature>
<feature type="region of interest" description="Disordered" evidence="1">
    <location>
        <begin position="204"/>
        <end position="231"/>
    </location>
</feature>
<gene>
    <name evidence="3" type="ORF">QQS21_009682</name>
</gene>
<evidence type="ECO:0000256" key="2">
    <source>
        <dbReference type="SAM" id="Phobius"/>
    </source>
</evidence>
<sequence>MMTLLPKATKQAREERPTEATRSPTRAFESSSALTIIGPLTTFFTPAGNCQSLVADDPNRTDDVFLQYGLIYDNITNNPGIFRRPDDCFPKGYMDLGLNGKNGIFSPGDACPLGYGSSCVMVPGGAPVSAAKTVVVGYACDQDQPYSCFSVPDPSEEVTYVVLIHDESTQILYQQTMKHPLTKVRVAAPRVIYALDNTATLPPLPTSSLTAEPSSSSSTNNTGAPDTNSPNSSSLIAGLAVGVAFVILIPCVVAFVYWRRRKSKAAAAALQTPQDGTGNSQKKDESTAAVRSELYDTGMFEMPAGEGGIAGQEAAELPGSAVARGSLRAELQGEGHSGIEDNTKKHETSHAQDVDVQEDNGTAVGKEEVEDERRAGENSNAGESSHARRGKDGDVEEEK</sequence>
<accession>A0AAJ0FQ54</accession>
<feature type="compositionally biased region" description="Basic and acidic residues" evidence="1">
    <location>
        <begin position="365"/>
        <end position="376"/>
    </location>
</feature>
<protein>
    <submittedName>
        <fullName evidence="3">Uncharacterized protein</fullName>
    </submittedName>
</protein>
<feature type="region of interest" description="Disordered" evidence="1">
    <location>
        <begin position="331"/>
        <end position="399"/>
    </location>
</feature>
<keyword evidence="2" id="KW-0812">Transmembrane</keyword>
<comment type="caution">
    <text evidence="3">The sequence shown here is derived from an EMBL/GenBank/DDBJ whole genome shotgun (WGS) entry which is preliminary data.</text>
</comment>
<feature type="transmembrane region" description="Helical" evidence="2">
    <location>
        <begin position="235"/>
        <end position="258"/>
    </location>
</feature>
<reference evidence="3" key="1">
    <citation type="submission" date="2023-06" db="EMBL/GenBank/DDBJ databases">
        <title>Conoideocrella luteorostrata (Hypocreales: Clavicipitaceae), a potential biocontrol fungus for elongate hemlock scale in United States Christmas tree production areas.</title>
        <authorList>
            <person name="Barrett H."/>
            <person name="Lovett B."/>
            <person name="Macias A.M."/>
            <person name="Stajich J.E."/>
            <person name="Kasson M.T."/>
        </authorList>
    </citation>
    <scope>NUCLEOTIDE SEQUENCE</scope>
    <source>
        <strain evidence="3">ARSEF 14590</strain>
    </source>
</reference>
<name>A0AAJ0FQ54_9HYPO</name>
<dbReference type="Proteomes" id="UP001251528">
    <property type="component" value="Unassembled WGS sequence"/>
</dbReference>
<evidence type="ECO:0000313" key="3">
    <source>
        <dbReference type="EMBL" id="KAK2592617.1"/>
    </source>
</evidence>
<feature type="region of interest" description="Disordered" evidence="1">
    <location>
        <begin position="268"/>
        <end position="289"/>
    </location>
</feature>
<evidence type="ECO:0000313" key="4">
    <source>
        <dbReference type="Proteomes" id="UP001251528"/>
    </source>
</evidence>
<evidence type="ECO:0000256" key="1">
    <source>
        <dbReference type="SAM" id="MobiDB-lite"/>
    </source>
</evidence>
<feature type="region of interest" description="Disordered" evidence="1">
    <location>
        <begin position="1"/>
        <end position="27"/>
    </location>
</feature>
<keyword evidence="4" id="KW-1185">Reference proteome</keyword>
<organism evidence="3 4">
    <name type="scientific">Conoideocrella luteorostrata</name>
    <dbReference type="NCBI Taxonomy" id="1105319"/>
    <lineage>
        <taxon>Eukaryota</taxon>
        <taxon>Fungi</taxon>
        <taxon>Dikarya</taxon>
        <taxon>Ascomycota</taxon>
        <taxon>Pezizomycotina</taxon>
        <taxon>Sordariomycetes</taxon>
        <taxon>Hypocreomycetidae</taxon>
        <taxon>Hypocreales</taxon>
        <taxon>Clavicipitaceae</taxon>
        <taxon>Conoideocrella</taxon>
    </lineage>
</organism>
<keyword evidence="2" id="KW-0472">Membrane</keyword>
<feature type="compositionally biased region" description="Low complexity" evidence="1">
    <location>
        <begin position="204"/>
        <end position="225"/>
    </location>
</feature>
<dbReference type="EMBL" id="JASWJB010000256">
    <property type="protein sequence ID" value="KAK2592617.1"/>
    <property type="molecule type" value="Genomic_DNA"/>
</dbReference>
<keyword evidence="2" id="KW-1133">Transmembrane helix</keyword>
<proteinExistence type="predicted"/>